<proteinExistence type="predicted"/>
<dbReference type="EMBL" id="JAHLFH010000172">
    <property type="protein sequence ID" value="MBU3820319.1"/>
    <property type="molecule type" value="Genomic_DNA"/>
</dbReference>
<reference evidence="2" key="2">
    <citation type="submission" date="2021-04" db="EMBL/GenBank/DDBJ databases">
        <authorList>
            <person name="Gilroy R."/>
        </authorList>
    </citation>
    <scope>NUCLEOTIDE SEQUENCE</scope>
    <source>
        <strain evidence="2">742</strain>
    </source>
</reference>
<dbReference type="Proteomes" id="UP000824178">
    <property type="component" value="Unassembled WGS sequence"/>
</dbReference>
<sequence>MATIKTAIALYDGVTNPLQRMHRALSIVLDSFEGMERASSRAVDTAAIQEAREELARAGTAFDAIEESIRAADDRQNQFNRRIQTGTTAAESLWGKLRGIAATLGGLAAVKKTVGLSDSLTSTNARLSLIVDDGGSVGDLEQKIMASAQRSRAAYFDTASAIASMGSNAKAAFRGTDEIIAFMEQINKQFVIGGASPQGQSAALLQLTQAMAAGALRGEELNSILENAPGIARAIEQYMGAAEGSIKSYAEEGLVTASVVKNALFAAADETNAKFESMPKTWGQIWTSMENKALSIFSPILTRINEIGNSDRFTRASDGLINGLAAVGTMAAWAFDLLTAGAALAADNWSWLAPLILGVAGAYT</sequence>
<dbReference type="NCBIfam" id="TIGR02675">
    <property type="entry name" value="tape_meas_nterm"/>
    <property type="match status" value="1"/>
</dbReference>
<feature type="non-terminal residue" evidence="2">
    <location>
        <position position="364"/>
    </location>
</feature>
<protein>
    <submittedName>
        <fullName evidence="2">Tape measure protein</fullName>
    </submittedName>
</protein>
<evidence type="ECO:0000259" key="1">
    <source>
        <dbReference type="Pfam" id="PF20155"/>
    </source>
</evidence>
<comment type="caution">
    <text evidence="2">The sequence shown here is derived from an EMBL/GenBank/DDBJ whole genome shotgun (WGS) entry which is preliminary data.</text>
</comment>
<evidence type="ECO:0000313" key="2">
    <source>
        <dbReference type="EMBL" id="MBU3820319.1"/>
    </source>
</evidence>
<evidence type="ECO:0000313" key="3">
    <source>
        <dbReference type="Proteomes" id="UP000824178"/>
    </source>
</evidence>
<organism evidence="2 3">
    <name type="scientific">Candidatus Faecalibacterium intestinavium</name>
    <dbReference type="NCBI Taxonomy" id="2838580"/>
    <lineage>
        <taxon>Bacteria</taxon>
        <taxon>Bacillati</taxon>
        <taxon>Bacillota</taxon>
        <taxon>Clostridia</taxon>
        <taxon>Eubacteriales</taxon>
        <taxon>Oscillospiraceae</taxon>
        <taxon>Faecalibacterium</taxon>
    </lineage>
</organism>
<feature type="domain" description="Tape measure protein N-terminal" evidence="1">
    <location>
        <begin position="114"/>
        <end position="295"/>
    </location>
</feature>
<reference evidence="2" key="1">
    <citation type="journal article" date="2021" name="PeerJ">
        <title>Extensive microbial diversity within the chicken gut microbiome revealed by metagenomics and culture.</title>
        <authorList>
            <person name="Gilroy R."/>
            <person name="Ravi A."/>
            <person name="Getino M."/>
            <person name="Pursley I."/>
            <person name="Horton D.L."/>
            <person name="Alikhan N.F."/>
            <person name="Baker D."/>
            <person name="Gharbi K."/>
            <person name="Hall N."/>
            <person name="Watson M."/>
            <person name="Adriaenssens E.M."/>
            <person name="Foster-Nyarko E."/>
            <person name="Jarju S."/>
            <person name="Secka A."/>
            <person name="Antonio M."/>
            <person name="Oren A."/>
            <person name="Chaudhuri R.R."/>
            <person name="La Ragione R."/>
            <person name="Hildebrand F."/>
            <person name="Pallen M.J."/>
        </authorList>
    </citation>
    <scope>NUCLEOTIDE SEQUENCE</scope>
    <source>
        <strain evidence="2">742</strain>
    </source>
</reference>
<dbReference type="AlphaFoldDB" id="A0A9E2KKZ6"/>
<dbReference type="InterPro" id="IPR013491">
    <property type="entry name" value="Tape_meas_N"/>
</dbReference>
<gene>
    <name evidence="2" type="ORF">H9864_08145</name>
</gene>
<dbReference type="Pfam" id="PF20155">
    <property type="entry name" value="TMP_3"/>
    <property type="match status" value="1"/>
</dbReference>
<name>A0A9E2KKZ6_9FIRM</name>
<accession>A0A9E2KKZ6</accession>